<organism evidence="1 2">
    <name type="scientific">Xenoophorus captivus</name>
    <dbReference type="NCBI Taxonomy" id="1517983"/>
    <lineage>
        <taxon>Eukaryota</taxon>
        <taxon>Metazoa</taxon>
        <taxon>Chordata</taxon>
        <taxon>Craniata</taxon>
        <taxon>Vertebrata</taxon>
        <taxon>Euteleostomi</taxon>
        <taxon>Actinopterygii</taxon>
        <taxon>Neopterygii</taxon>
        <taxon>Teleostei</taxon>
        <taxon>Neoteleostei</taxon>
        <taxon>Acanthomorphata</taxon>
        <taxon>Ovalentaria</taxon>
        <taxon>Atherinomorphae</taxon>
        <taxon>Cyprinodontiformes</taxon>
        <taxon>Goodeidae</taxon>
        <taxon>Xenoophorus</taxon>
    </lineage>
</organism>
<feature type="non-terminal residue" evidence="1">
    <location>
        <position position="1"/>
    </location>
</feature>
<reference evidence="1 2" key="1">
    <citation type="submission" date="2021-06" db="EMBL/GenBank/DDBJ databases">
        <authorList>
            <person name="Palmer J.M."/>
        </authorList>
    </citation>
    <scope>NUCLEOTIDE SEQUENCE [LARGE SCALE GENOMIC DNA]</scope>
    <source>
        <strain evidence="1 2">XC_2019</strain>
        <tissue evidence="1">Muscle</tissue>
    </source>
</reference>
<keyword evidence="2" id="KW-1185">Reference proteome</keyword>
<accession>A0ABV0QTH7</accession>
<sequence>LRFDYGPDSPLQYPGVGLTREAEECDPPIVGTHPDLKYSGLISSTPKALPPWSFLTTSVNLGSRHLHEDHTIEARDVVQYGAATMEKSWGADSPESAWSGCCSWDTAWPSPNKRCKAIPKWAHPLQAEAL</sequence>
<evidence type="ECO:0000313" key="2">
    <source>
        <dbReference type="Proteomes" id="UP001434883"/>
    </source>
</evidence>
<gene>
    <name evidence="1" type="ORF">XENOCAPTIV_019422</name>
</gene>
<proteinExistence type="predicted"/>
<name>A0ABV0QTH7_9TELE</name>
<dbReference type="EMBL" id="JAHRIN010020923">
    <property type="protein sequence ID" value="MEQ2198848.1"/>
    <property type="molecule type" value="Genomic_DNA"/>
</dbReference>
<comment type="caution">
    <text evidence="1">The sequence shown here is derived from an EMBL/GenBank/DDBJ whole genome shotgun (WGS) entry which is preliminary data.</text>
</comment>
<protein>
    <submittedName>
        <fullName evidence="1">Uncharacterized protein</fullName>
    </submittedName>
</protein>
<evidence type="ECO:0000313" key="1">
    <source>
        <dbReference type="EMBL" id="MEQ2198848.1"/>
    </source>
</evidence>
<dbReference type="Proteomes" id="UP001434883">
    <property type="component" value="Unassembled WGS sequence"/>
</dbReference>